<keyword evidence="1" id="KW-0732">Signal</keyword>
<name>A0A1C5JXH8_9ACTN</name>
<feature type="chain" id="PRO_5008720146" evidence="1">
    <location>
        <begin position="29"/>
        <end position="383"/>
    </location>
</feature>
<dbReference type="PANTHER" id="PTHR35399:SF2">
    <property type="entry name" value="DUF839 DOMAIN-CONTAINING PROTEIN"/>
    <property type="match status" value="1"/>
</dbReference>
<reference evidence="2 3" key="1">
    <citation type="submission" date="2016-06" db="EMBL/GenBank/DDBJ databases">
        <authorList>
            <person name="Kjaerup R.B."/>
            <person name="Dalgaard T.S."/>
            <person name="Juul-Madsen H.R."/>
        </authorList>
    </citation>
    <scope>NUCLEOTIDE SEQUENCE [LARGE SCALE GENOMIC DNA]</scope>
    <source>
        <strain evidence="2 3">DSM 45097</strain>
    </source>
</reference>
<feature type="signal peptide" evidence="1">
    <location>
        <begin position="1"/>
        <end position="28"/>
    </location>
</feature>
<keyword evidence="3" id="KW-1185">Reference proteome</keyword>
<dbReference type="SUPFAM" id="SSF101898">
    <property type="entry name" value="NHL repeat"/>
    <property type="match status" value="1"/>
</dbReference>
<evidence type="ECO:0000313" key="3">
    <source>
        <dbReference type="Proteomes" id="UP000198210"/>
    </source>
</evidence>
<organism evidence="2 3">
    <name type="scientific">Micromonospora siamensis</name>
    <dbReference type="NCBI Taxonomy" id="299152"/>
    <lineage>
        <taxon>Bacteria</taxon>
        <taxon>Bacillati</taxon>
        <taxon>Actinomycetota</taxon>
        <taxon>Actinomycetes</taxon>
        <taxon>Micromonosporales</taxon>
        <taxon>Micromonosporaceae</taxon>
        <taxon>Micromonospora</taxon>
    </lineage>
</organism>
<proteinExistence type="predicted"/>
<evidence type="ECO:0000256" key="1">
    <source>
        <dbReference type="SAM" id="SignalP"/>
    </source>
</evidence>
<dbReference type="PANTHER" id="PTHR35399">
    <property type="entry name" value="SLR8030 PROTEIN"/>
    <property type="match status" value="1"/>
</dbReference>
<gene>
    <name evidence="2" type="ORF">GA0074704_5151</name>
</gene>
<dbReference type="InterPro" id="IPR008557">
    <property type="entry name" value="PhoX"/>
</dbReference>
<dbReference type="EMBL" id="LT607751">
    <property type="protein sequence ID" value="SCG75282.1"/>
    <property type="molecule type" value="Genomic_DNA"/>
</dbReference>
<accession>A0A1C5JXH8</accession>
<dbReference type="RefSeq" id="WP_088972857.1">
    <property type="nucleotide sequence ID" value="NZ_JBHLYF010000029.1"/>
</dbReference>
<evidence type="ECO:0000313" key="2">
    <source>
        <dbReference type="EMBL" id="SCG75282.1"/>
    </source>
</evidence>
<protein>
    <submittedName>
        <fullName evidence="2">WD40-like Beta Propeller Repeat</fullName>
    </submittedName>
</protein>
<dbReference type="AlphaFoldDB" id="A0A1C5JXH8"/>
<dbReference type="Proteomes" id="UP000198210">
    <property type="component" value="Chromosome I"/>
</dbReference>
<sequence>MHRRTVLRATVAGAAAFSGSLWAGAALAAPAQPGTGPYGPLGSADANGIQLPAGFTSRVVARSRQVVPGTSYAWHAAPDGGACFTAGTGWIYVSNSEISTTGGASAIRFNSDGTISSAYRILGNTNRNCAGGATPWGTWLSCEEVSRGYVYETYPQGGTAAVRRPALGRFNHEAAAADPDRRVIYLTEDETSGCFYRFRPTVWGDLSAGTLEVLVGGTATSGPVSWTRVPDPDGSPTYTRQQVSSAKKFNGGEGCWYANGTCWFTTKGDNRVWAYDAVNQRIDLAYDDSLVTTGTAPLTGVDNITGSRYGDLYVAEDGGNMEICLITPDSVVTPFLRITGQSASEITGPAFSPDGGRLYFSSQRGTSGASSGGITYEVRGPFR</sequence>
<dbReference type="Pfam" id="PF05787">
    <property type="entry name" value="PhoX"/>
    <property type="match status" value="1"/>
</dbReference>